<evidence type="ECO:0000313" key="2">
    <source>
        <dbReference type="EMBL" id="UYM14266.1"/>
    </source>
</evidence>
<dbReference type="EMBL" id="CP103300">
    <property type="protein sequence ID" value="UYM14266.1"/>
    <property type="molecule type" value="Genomic_DNA"/>
</dbReference>
<dbReference type="RefSeq" id="WP_262595669.1">
    <property type="nucleotide sequence ID" value="NZ_CP103300.1"/>
</dbReference>
<dbReference type="InterPro" id="IPR006429">
    <property type="entry name" value="Phage_lambda_portal"/>
</dbReference>
<gene>
    <name evidence="2" type="ORF">NX720_15315</name>
</gene>
<dbReference type="Proteomes" id="UP001163255">
    <property type="component" value="Chromosome"/>
</dbReference>
<evidence type="ECO:0000256" key="1">
    <source>
        <dbReference type="SAM" id="MobiDB-lite"/>
    </source>
</evidence>
<sequence length="513" mass="58077">MPWNLFKRSVSVEAPTKKKSRRFINHALVKSLFDGAKTDRLRADWPSFPIDGCAIIRRNQRILVARSREQAANNDYARSFLRGVKNNVVGAAGVKLQARAMDANKTLDTMANDAIESAWREWSKRENCDVAGRMSWPELEKLLVTTAAKDGELLLVMMEGAEAGPWGFSLQVIDPQYLPVDYDRDNMADGHYIRHGVEMNQYGRPVAYHLETHENNTRAYLWGSTRYIRIPAENVIHGFVSDFIGQYRGLPWMATALWRMKNLNEFEDSALTNARTGANKLGFLESESGDEFDPDEEELELNTESGEFTVLPPGIKPPTSWDPGYPAGEFEKFSQHALKGIAAGLGMAYHNLASDLTGVNYSSGRLGALEEREFWKDMQAWLIECLHQRVYERWLNRALLTGRIVTETGRPLPAHKINKFLNVHWQPRRWDWVDPQKDMNAAAGAMDKLLKSPGEIIRSQGRDPDEVWREYARDIDAMRKAGIPEDKINLFLQGKANASSQPANNPAADKDAE</sequence>
<evidence type="ECO:0000313" key="3">
    <source>
        <dbReference type="Proteomes" id="UP001163255"/>
    </source>
</evidence>
<dbReference type="NCBIfam" id="TIGR01539">
    <property type="entry name" value="portal_lambda"/>
    <property type="match status" value="1"/>
</dbReference>
<protein>
    <submittedName>
        <fullName evidence="2">Phage portal protein</fullName>
    </submittedName>
</protein>
<reference evidence="2" key="1">
    <citation type="submission" date="2022-10" db="EMBL/GenBank/DDBJ databases">
        <title>Completed Genome Sequence of two octocoral isolated bacterium, Endozoicomonas euniceicola EF212T and Endozoicomonas gorgoniicola PS125T.</title>
        <authorList>
            <person name="Chiou Y.-J."/>
            <person name="Chen Y.-H."/>
        </authorList>
    </citation>
    <scope>NUCLEOTIDE SEQUENCE</scope>
    <source>
        <strain evidence="2">EF212</strain>
    </source>
</reference>
<proteinExistence type="predicted"/>
<dbReference type="Pfam" id="PF05136">
    <property type="entry name" value="Phage_portal_2"/>
    <property type="match status" value="1"/>
</dbReference>
<name>A0ABY6GQC6_9GAMM</name>
<feature type="compositionally biased region" description="Low complexity" evidence="1">
    <location>
        <begin position="496"/>
        <end position="507"/>
    </location>
</feature>
<keyword evidence="3" id="KW-1185">Reference proteome</keyword>
<feature type="region of interest" description="Disordered" evidence="1">
    <location>
        <begin position="494"/>
        <end position="513"/>
    </location>
</feature>
<accession>A0ABY6GQC6</accession>
<organism evidence="2 3">
    <name type="scientific">Endozoicomonas euniceicola</name>
    <dbReference type="NCBI Taxonomy" id="1234143"/>
    <lineage>
        <taxon>Bacteria</taxon>
        <taxon>Pseudomonadati</taxon>
        <taxon>Pseudomonadota</taxon>
        <taxon>Gammaproteobacteria</taxon>
        <taxon>Oceanospirillales</taxon>
        <taxon>Endozoicomonadaceae</taxon>
        <taxon>Endozoicomonas</taxon>
    </lineage>
</organism>